<proteinExistence type="predicted"/>
<feature type="domain" description="Peptidase C14 caspase" evidence="1">
    <location>
        <begin position="1"/>
        <end position="160"/>
    </location>
</feature>
<name>A0A0N7MXS8_9BACT</name>
<reference evidence="2 5" key="2">
    <citation type="submission" date="2015-11" db="EMBL/GenBank/DDBJ databases">
        <authorList>
            <person name="Varghese N."/>
        </authorList>
    </citation>
    <scope>NUCLEOTIDE SEQUENCE [LARGE SCALE GENOMIC DNA]</scope>
    <source>
        <strain evidence="2 5">JGI-8</strain>
    </source>
</reference>
<gene>
    <name evidence="3" type="ORF">JGI4_02145</name>
    <name evidence="2" type="ORF">JGI8_00976</name>
</gene>
<organism evidence="3 4">
    <name type="scientific">Candidatus Kryptonium thompsonii</name>
    <dbReference type="NCBI Taxonomy" id="1633631"/>
    <lineage>
        <taxon>Bacteria</taxon>
        <taxon>Pseudomonadati</taxon>
        <taxon>Candidatus Kryptoniota</taxon>
        <taxon>Candidatus Kryptonium</taxon>
    </lineage>
</organism>
<dbReference type="STRING" id="1633631.GCA_001442925_02138"/>
<dbReference type="EMBL" id="CZVI01000010">
    <property type="protein sequence ID" value="CUS86196.1"/>
    <property type="molecule type" value="Genomic_DNA"/>
</dbReference>
<dbReference type="GO" id="GO:0006508">
    <property type="term" value="P:proteolysis"/>
    <property type="evidence" value="ECO:0007669"/>
    <property type="project" value="InterPro"/>
</dbReference>
<dbReference type="Proteomes" id="UP000182200">
    <property type="component" value="Unassembled WGS sequence"/>
</dbReference>
<accession>A0A0P1MJR9</accession>
<accession>A0A0P1LYG0</accession>
<accession>A0A0P1LDG0</accession>
<dbReference type="InterPro" id="IPR011600">
    <property type="entry name" value="Pept_C14_caspase"/>
</dbReference>
<accession>A0A0P1MHB1</accession>
<accession>A0A0S4NBF4</accession>
<evidence type="ECO:0000259" key="1">
    <source>
        <dbReference type="Pfam" id="PF00656"/>
    </source>
</evidence>
<dbReference type="SUPFAM" id="SSF52129">
    <property type="entry name" value="Caspase-like"/>
    <property type="match status" value="1"/>
</dbReference>
<accession>A0A0P1P6G6</accession>
<dbReference type="InterPro" id="IPR029030">
    <property type="entry name" value="Caspase-like_dom_sf"/>
</dbReference>
<dbReference type="Pfam" id="PF00656">
    <property type="entry name" value="Peptidase_C14"/>
    <property type="match status" value="1"/>
</dbReference>
<evidence type="ECO:0000313" key="4">
    <source>
        <dbReference type="Proteomes" id="UP000182011"/>
    </source>
</evidence>
<dbReference type="EMBL" id="FAOP01000010">
    <property type="protein sequence ID" value="CUU08647.1"/>
    <property type="molecule type" value="Genomic_DNA"/>
</dbReference>
<dbReference type="Gene3D" id="3.40.50.1460">
    <property type="match status" value="1"/>
</dbReference>
<evidence type="ECO:0000313" key="5">
    <source>
        <dbReference type="Proteomes" id="UP000182200"/>
    </source>
</evidence>
<dbReference type="GO" id="GO:0004197">
    <property type="term" value="F:cysteine-type endopeptidase activity"/>
    <property type="evidence" value="ECO:0007669"/>
    <property type="project" value="InterPro"/>
</dbReference>
<accession>A0A0P1P0D4</accession>
<reference evidence="3 4" key="1">
    <citation type="submission" date="2015-11" db="EMBL/GenBank/DDBJ databases">
        <authorList>
            <person name="Zhang Y."/>
            <person name="Guo Z."/>
        </authorList>
    </citation>
    <scope>NUCLEOTIDE SEQUENCE [LARGE SCALE GENOMIC DNA]</scope>
    <source>
        <strain evidence="3">JGI-4</strain>
    </source>
</reference>
<keyword evidence="5" id="KW-1185">Reference proteome</keyword>
<accession>A0A0N7MXS8</accession>
<sequence length="171" mass="18986">MIYLAGHGETINDRWYFIPHELTYPEREVEVQTKGISSDELSVLIRNTKAQKILVLIDACKSGAALLAFRGFEDRKALSQLSRATGVHVIAASTKEQYAAEVKDLGHGVFTYTLLEGLKGKAAGGTNIVTVRKLMGYVEEQLPEITKRYKQEAQFPVVDSKGMDFPLVLVK</sequence>
<evidence type="ECO:0000313" key="2">
    <source>
        <dbReference type="EMBL" id="CUS86196.1"/>
    </source>
</evidence>
<dbReference type="Proteomes" id="UP000182011">
    <property type="component" value="Unassembled WGS sequence"/>
</dbReference>
<protein>
    <submittedName>
        <fullName evidence="3">Caspase domain-containing protein</fullName>
    </submittedName>
</protein>
<accession>A0A0P1M8W3</accession>
<accession>A0A0N7MNW0</accession>
<dbReference type="AlphaFoldDB" id="A0A0N7MXS8"/>
<accession>A0A0P1LYK6</accession>
<evidence type="ECO:0000313" key="3">
    <source>
        <dbReference type="EMBL" id="CUU08647.1"/>
    </source>
</evidence>